<comment type="caution">
    <text evidence="7">The sequence shown here is derived from an EMBL/GenBank/DDBJ whole genome shotgun (WGS) entry which is preliminary data.</text>
</comment>
<dbReference type="GO" id="GO:0050909">
    <property type="term" value="P:sensory perception of taste"/>
    <property type="evidence" value="ECO:0007669"/>
    <property type="project" value="InterPro"/>
</dbReference>
<evidence type="ECO:0000313" key="7">
    <source>
        <dbReference type="EMBL" id="KAH9369361.1"/>
    </source>
</evidence>
<feature type="transmembrane region" description="Helical" evidence="6">
    <location>
        <begin position="443"/>
        <end position="465"/>
    </location>
</feature>
<feature type="transmembrane region" description="Helical" evidence="6">
    <location>
        <begin position="134"/>
        <end position="156"/>
    </location>
</feature>
<evidence type="ECO:0000256" key="1">
    <source>
        <dbReference type="ARBA" id="ARBA00004651"/>
    </source>
</evidence>
<keyword evidence="2" id="KW-1003">Cell membrane</keyword>
<dbReference type="EMBL" id="JABSTR010000005">
    <property type="protein sequence ID" value="KAH9369361.1"/>
    <property type="molecule type" value="Genomic_DNA"/>
</dbReference>
<dbReference type="AlphaFoldDB" id="A0A9J6G3M5"/>
<sequence length="609" mass="69423">MVRNFAPYRLLLRLVGCLFIENLTERSFRVAKTTWKKPYALYSFALVLSTVYFEGTLAVYYIIASAMTREFTTSLIAVLHVTGLANVLVNFCCMILGSNKLLKFFRKCAQYESHSTFQPPSSQKVRRRTYHITLLRVMIFTAGVTTYGFAVYFGVLLNPQTPWQISQVFAALVCKVCYFFNGSLMYLVVRSASEVILWYVSAQKQAFEDCIRIISGENLTPTAPSCAELRVCERIESIRLNILNVKDLVASINDIWSPAITMSSVCLLWVNCTALHGVAIRGAKEPDVCMVLICAAYLSLCFFELALISHSLRDETQSLKESAQAATTFRATDSYYRQKGAQYASANWCRWYTLYSLCCIVALYTGEFAYILKGSREEFQSTRSFTRFLYWIIYGLAQVKVAVNIFASVSKTSEMVEFFREAERFEKDANFQMSKRTLRKSKVFFVMRIAMATLFCLAVVMNFSYLDEHYDDVASASLRMFIKAVVVLNSFLYIPHDTVHSNVLRPTCEVLAAYIRSLVEELAHIAADIDPASRLQNLHRLEQVRLRIGTIRRLKTRLDRAWMWPLILANASVLLSMSIDAATAFGKAMSKEGIYLSGRVQRLRDTRLR</sequence>
<evidence type="ECO:0000256" key="2">
    <source>
        <dbReference type="ARBA" id="ARBA00022475"/>
    </source>
</evidence>
<feature type="transmembrane region" description="Helical" evidence="6">
    <location>
        <begin position="352"/>
        <end position="372"/>
    </location>
</feature>
<dbReference type="Proteomes" id="UP000821853">
    <property type="component" value="Chromosome 3"/>
</dbReference>
<feature type="transmembrane region" description="Helical" evidence="6">
    <location>
        <begin position="477"/>
        <end position="495"/>
    </location>
</feature>
<keyword evidence="3 6" id="KW-0812">Transmembrane</keyword>
<evidence type="ECO:0000256" key="6">
    <source>
        <dbReference type="SAM" id="Phobius"/>
    </source>
</evidence>
<evidence type="ECO:0000256" key="5">
    <source>
        <dbReference type="ARBA" id="ARBA00023136"/>
    </source>
</evidence>
<gene>
    <name evidence="7" type="ORF">HPB48_022452</name>
</gene>
<accession>A0A9J6G3M5</accession>
<dbReference type="VEuPathDB" id="VectorBase:HLOH_063845"/>
<keyword evidence="8" id="KW-1185">Reference proteome</keyword>
<protein>
    <recommendedName>
        <fullName evidence="9">Gustatory receptor</fullName>
    </recommendedName>
</protein>
<evidence type="ECO:0000256" key="4">
    <source>
        <dbReference type="ARBA" id="ARBA00022989"/>
    </source>
</evidence>
<feature type="transmembrane region" description="Helical" evidence="6">
    <location>
        <begin position="561"/>
        <end position="579"/>
    </location>
</feature>
<dbReference type="GO" id="GO:0005886">
    <property type="term" value="C:plasma membrane"/>
    <property type="evidence" value="ECO:0007669"/>
    <property type="project" value="UniProtKB-SubCell"/>
</dbReference>
<feature type="transmembrane region" description="Helical" evidence="6">
    <location>
        <begin position="75"/>
        <end position="97"/>
    </location>
</feature>
<evidence type="ECO:0008006" key="9">
    <source>
        <dbReference type="Google" id="ProtNLM"/>
    </source>
</evidence>
<dbReference type="OrthoDB" id="10551076at2759"/>
<reference evidence="7 8" key="1">
    <citation type="journal article" date="2020" name="Cell">
        <title>Large-Scale Comparative Analyses of Tick Genomes Elucidate Their Genetic Diversity and Vector Capacities.</title>
        <authorList>
            <consortium name="Tick Genome and Microbiome Consortium (TIGMIC)"/>
            <person name="Jia N."/>
            <person name="Wang J."/>
            <person name="Shi W."/>
            <person name="Du L."/>
            <person name="Sun Y."/>
            <person name="Zhan W."/>
            <person name="Jiang J.F."/>
            <person name="Wang Q."/>
            <person name="Zhang B."/>
            <person name="Ji P."/>
            <person name="Bell-Sakyi L."/>
            <person name="Cui X.M."/>
            <person name="Yuan T.T."/>
            <person name="Jiang B.G."/>
            <person name="Yang W.F."/>
            <person name="Lam T.T."/>
            <person name="Chang Q.C."/>
            <person name="Ding S.J."/>
            <person name="Wang X.J."/>
            <person name="Zhu J.G."/>
            <person name="Ruan X.D."/>
            <person name="Zhao L."/>
            <person name="Wei J.T."/>
            <person name="Ye R.Z."/>
            <person name="Que T.C."/>
            <person name="Du C.H."/>
            <person name="Zhou Y.H."/>
            <person name="Cheng J.X."/>
            <person name="Dai P.F."/>
            <person name="Guo W.B."/>
            <person name="Han X.H."/>
            <person name="Huang E.J."/>
            <person name="Li L.F."/>
            <person name="Wei W."/>
            <person name="Gao Y.C."/>
            <person name="Liu J.Z."/>
            <person name="Shao H.Z."/>
            <person name="Wang X."/>
            <person name="Wang C.C."/>
            <person name="Yang T.C."/>
            <person name="Huo Q.B."/>
            <person name="Li W."/>
            <person name="Chen H.Y."/>
            <person name="Chen S.E."/>
            <person name="Zhou L.G."/>
            <person name="Ni X.B."/>
            <person name="Tian J.H."/>
            <person name="Sheng Y."/>
            <person name="Liu T."/>
            <person name="Pan Y.S."/>
            <person name="Xia L.Y."/>
            <person name="Li J."/>
            <person name="Zhao F."/>
            <person name="Cao W.C."/>
        </authorList>
    </citation>
    <scope>NUCLEOTIDE SEQUENCE [LARGE SCALE GENOMIC DNA]</scope>
    <source>
        <strain evidence="7">HaeL-2018</strain>
    </source>
</reference>
<dbReference type="Pfam" id="PF08395">
    <property type="entry name" value="7tm_7"/>
    <property type="match status" value="2"/>
</dbReference>
<evidence type="ECO:0000313" key="8">
    <source>
        <dbReference type="Proteomes" id="UP000821853"/>
    </source>
</evidence>
<proteinExistence type="predicted"/>
<keyword evidence="5 6" id="KW-0472">Membrane</keyword>
<dbReference type="InterPro" id="IPR013604">
    <property type="entry name" value="7TM_chemorcpt"/>
</dbReference>
<organism evidence="7 8">
    <name type="scientific">Haemaphysalis longicornis</name>
    <name type="common">Bush tick</name>
    <dbReference type="NCBI Taxonomy" id="44386"/>
    <lineage>
        <taxon>Eukaryota</taxon>
        <taxon>Metazoa</taxon>
        <taxon>Ecdysozoa</taxon>
        <taxon>Arthropoda</taxon>
        <taxon>Chelicerata</taxon>
        <taxon>Arachnida</taxon>
        <taxon>Acari</taxon>
        <taxon>Parasitiformes</taxon>
        <taxon>Ixodida</taxon>
        <taxon>Ixodoidea</taxon>
        <taxon>Ixodidae</taxon>
        <taxon>Haemaphysalinae</taxon>
        <taxon>Haemaphysalis</taxon>
    </lineage>
</organism>
<keyword evidence="4 6" id="KW-1133">Transmembrane helix</keyword>
<feature type="transmembrane region" description="Helical" evidence="6">
    <location>
        <begin position="168"/>
        <end position="189"/>
    </location>
</feature>
<feature type="transmembrane region" description="Helical" evidence="6">
    <location>
        <begin position="288"/>
        <end position="308"/>
    </location>
</feature>
<name>A0A9J6G3M5_HAELO</name>
<feature type="transmembrane region" description="Helical" evidence="6">
    <location>
        <begin position="39"/>
        <end position="63"/>
    </location>
</feature>
<comment type="subcellular location">
    <subcellularLocation>
        <location evidence="1">Cell membrane</location>
        <topology evidence="1">Multi-pass membrane protein</topology>
    </subcellularLocation>
</comment>
<evidence type="ECO:0000256" key="3">
    <source>
        <dbReference type="ARBA" id="ARBA00022692"/>
    </source>
</evidence>